<protein>
    <submittedName>
        <fullName evidence="2">Uncharacterized protein</fullName>
    </submittedName>
</protein>
<name>A0A645IAV5_9ZZZZ</name>
<dbReference type="EMBL" id="VSSQ01109188">
    <property type="protein sequence ID" value="MPN47579.1"/>
    <property type="molecule type" value="Genomic_DNA"/>
</dbReference>
<comment type="caution">
    <text evidence="2">The sequence shown here is derived from an EMBL/GenBank/DDBJ whole genome shotgun (WGS) entry which is preliminary data.</text>
</comment>
<reference evidence="2" key="1">
    <citation type="submission" date="2019-08" db="EMBL/GenBank/DDBJ databases">
        <authorList>
            <person name="Kucharzyk K."/>
            <person name="Murdoch R.W."/>
            <person name="Higgins S."/>
            <person name="Loffler F."/>
        </authorList>
    </citation>
    <scope>NUCLEOTIDE SEQUENCE</scope>
</reference>
<sequence>MDLAFGGFAVISAILLPILGIVALISFISVSYWAIRALKVYINKNS</sequence>
<feature type="transmembrane region" description="Helical" evidence="1">
    <location>
        <begin position="6"/>
        <end position="35"/>
    </location>
</feature>
<evidence type="ECO:0000313" key="2">
    <source>
        <dbReference type="EMBL" id="MPN47579.1"/>
    </source>
</evidence>
<accession>A0A645IAV5</accession>
<keyword evidence="1" id="KW-0812">Transmembrane</keyword>
<evidence type="ECO:0000256" key="1">
    <source>
        <dbReference type="SAM" id="Phobius"/>
    </source>
</evidence>
<keyword evidence="1" id="KW-0472">Membrane</keyword>
<keyword evidence="1" id="KW-1133">Transmembrane helix</keyword>
<organism evidence="2">
    <name type="scientific">bioreactor metagenome</name>
    <dbReference type="NCBI Taxonomy" id="1076179"/>
    <lineage>
        <taxon>unclassified sequences</taxon>
        <taxon>metagenomes</taxon>
        <taxon>ecological metagenomes</taxon>
    </lineage>
</organism>
<dbReference type="AlphaFoldDB" id="A0A645IAV5"/>
<proteinExistence type="predicted"/>
<gene>
    <name evidence="2" type="ORF">SDC9_195182</name>
</gene>